<dbReference type="NCBIfam" id="TIGR00370">
    <property type="entry name" value="5-oxoprolinase subunit PxpB"/>
    <property type="match status" value="1"/>
</dbReference>
<dbReference type="SUPFAM" id="SSF50891">
    <property type="entry name" value="Cyclophilin-like"/>
    <property type="match status" value="1"/>
</dbReference>
<dbReference type="GO" id="GO:0017168">
    <property type="term" value="F:5-oxoprolinase (ATP-hydrolyzing) activity"/>
    <property type="evidence" value="ECO:0007669"/>
    <property type="project" value="UniProtKB-EC"/>
</dbReference>
<dbReference type="SMART" id="SM00796">
    <property type="entry name" value="AHS1"/>
    <property type="match status" value="1"/>
</dbReference>
<comment type="caution">
    <text evidence="5">The sequence shown here is derived from an EMBL/GenBank/DDBJ whole genome shotgun (WGS) entry which is preliminary data.</text>
</comment>
<dbReference type="PANTHER" id="PTHR34698">
    <property type="entry name" value="5-OXOPROLINASE SUBUNIT B"/>
    <property type="match status" value="1"/>
</dbReference>
<dbReference type="InterPro" id="IPR003833">
    <property type="entry name" value="CT_C_D"/>
</dbReference>
<keyword evidence="1" id="KW-0547">Nucleotide-binding</keyword>
<dbReference type="PANTHER" id="PTHR34698:SF2">
    <property type="entry name" value="5-OXOPROLINASE SUBUNIT B"/>
    <property type="match status" value="1"/>
</dbReference>
<proteinExistence type="predicted"/>
<dbReference type="Proteomes" id="UP001597218">
    <property type="component" value="Unassembled WGS sequence"/>
</dbReference>
<dbReference type="SUPFAM" id="SSF160467">
    <property type="entry name" value="PH0987 N-terminal domain-like"/>
    <property type="match status" value="1"/>
</dbReference>
<sequence length="238" mass="26572">MNFNYKPAGDSAILMDLDSGINEETNTRIIHLASFIESKSEEGFGEVIIGYQSVLVQYNPLKLSYQKAIDQLKRLEEVLNNTGSQSRRTIEIPVLYGGDHGPDLEKVAQHNKLTIEDVISIHSKSQYLVYFLGFTPGYPFMGGMSKEIATPRLESPRFAIPPGSVGIAKDQTGIYPVASPGGWNLIGNTPLRLYNSEKSNPFLLKAGDFVTFRSIQVEEYDEIKDQVEKDTYKLVIDC</sequence>
<keyword evidence="6" id="KW-1185">Reference proteome</keyword>
<dbReference type="EC" id="3.5.2.9" evidence="5"/>
<dbReference type="Gene3D" id="2.40.100.10">
    <property type="entry name" value="Cyclophilin-like"/>
    <property type="match status" value="1"/>
</dbReference>
<dbReference type="Gene3D" id="3.30.1360.40">
    <property type="match status" value="1"/>
</dbReference>
<evidence type="ECO:0000256" key="1">
    <source>
        <dbReference type="ARBA" id="ARBA00022741"/>
    </source>
</evidence>
<name>A0ABW4SDL5_9BACL</name>
<dbReference type="InterPro" id="IPR029000">
    <property type="entry name" value="Cyclophilin-like_dom_sf"/>
</dbReference>
<dbReference type="Pfam" id="PF02682">
    <property type="entry name" value="CT_C_D"/>
    <property type="match status" value="1"/>
</dbReference>
<organism evidence="5 6">
    <name type="scientific">Sporosarcina siberiensis</name>
    <dbReference type="NCBI Taxonomy" id="1365606"/>
    <lineage>
        <taxon>Bacteria</taxon>
        <taxon>Bacillati</taxon>
        <taxon>Bacillota</taxon>
        <taxon>Bacilli</taxon>
        <taxon>Bacillales</taxon>
        <taxon>Caryophanaceae</taxon>
        <taxon>Sporosarcina</taxon>
    </lineage>
</organism>
<dbReference type="EMBL" id="JBHUGI010000004">
    <property type="protein sequence ID" value="MFD1926741.1"/>
    <property type="molecule type" value="Genomic_DNA"/>
</dbReference>
<evidence type="ECO:0000256" key="2">
    <source>
        <dbReference type="ARBA" id="ARBA00022801"/>
    </source>
</evidence>
<protein>
    <submittedName>
        <fullName evidence="5">5-oxoprolinase subunit PxpB</fullName>
        <ecNumber evidence="5">3.5.2.9</ecNumber>
    </submittedName>
</protein>
<evidence type="ECO:0000313" key="6">
    <source>
        <dbReference type="Proteomes" id="UP001597218"/>
    </source>
</evidence>
<keyword evidence="3" id="KW-0067">ATP-binding</keyword>
<accession>A0ABW4SDL5</accession>
<reference evidence="6" key="1">
    <citation type="journal article" date="2019" name="Int. J. Syst. Evol. Microbiol.">
        <title>The Global Catalogue of Microorganisms (GCM) 10K type strain sequencing project: providing services to taxonomists for standard genome sequencing and annotation.</title>
        <authorList>
            <consortium name="The Broad Institute Genomics Platform"/>
            <consortium name="The Broad Institute Genome Sequencing Center for Infectious Disease"/>
            <person name="Wu L."/>
            <person name="Ma J."/>
        </authorList>
    </citation>
    <scope>NUCLEOTIDE SEQUENCE [LARGE SCALE GENOMIC DNA]</scope>
    <source>
        <strain evidence="6">CGMCC 4.7177</strain>
    </source>
</reference>
<evidence type="ECO:0000259" key="4">
    <source>
        <dbReference type="SMART" id="SM00796"/>
    </source>
</evidence>
<evidence type="ECO:0000313" key="5">
    <source>
        <dbReference type="EMBL" id="MFD1926741.1"/>
    </source>
</evidence>
<feature type="domain" description="Carboxyltransferase" evidence="4">
    <location>
        <begin position="3"/>
        <end position="204"/>
    </location>
</feature>
<evidence type="ECO:0000256" key="3">
    <source>
        <dbReference type="ARBA" id="ARBA00022840"/>
    </source>
</evidence>
<gene>
    <name evidence="5" type="primary">pxpB</name>
    <name evidence="5" type="ORF">ACFSFY_01460</name>
</gene>
<keyword evidence="2 5" id="KW-0378">Hydrolase</keyword>
<dbReference type="InterPro" id="IPR010016">
    <property type="entry name" value="PxpB"/>
</dbReference>
<dbReference type="RefSeq" id="WP_381535402.1">
    <property type="nucleotide sequence ID" value="NZ_JBHUGI010000004.1"/>
</dbReference>